<dbReference type="Proteomes" id="UP000010411">
    <property type="component" value="Unassembled WGS sequence"/>
</dbReference>
<evidence type="ECO:0008006" key="4">
    <source>
        <dbReference type="Google" id="ProtNLM"/>
    </source>
</evidence>
<name>L1KRC3_9ACTN</name>
<keyword evidence="3" id="KW-1185">Reference proteome</keyword>
<dbReference type="PATRIC" id="fig|698759.3.peg.6035"/>
<sequence length="90" mass="9457">MGADRRDREGGRLRISPPAMGPSLFLTILLSPLASAATSGEDAADGGWGRAYSAALTWTVIVEPSRASRRILILVLVSVILTRASGFDSS</sequence>
<feature type="chain" id="PRO_5003951749" description="Secreted protein" evidence="1">
    <location>
        <begin position="37"/>
        <end position="90"/>
    </location>
</feature>
<keyword evidence="1" id="KW-0732">Signal</keyword>
<reference evidence="2 3" key="1">
    <citation type="submission" date="2012-11" db="EMBL/GenBank/DDBJ databases">
        <authorList>
            <person name="Huguet-Tapia J.C."/>
            <person name="Durkin A.S."/>
            <person name="Pettis G.S."/>
            <person name="Badger J.H."/>
        </authorList>
    </citation>
    <scope>NUCLEOTIDE SEQUENCE [LARGE SCALE GENOMIC DNA]</scope>
    <source>
        <strain evidence="2 3">91-03</strain>
    </source>
</reference>
<feature type="signal peptide" evidence="1">
    <location>
        <begin position="1"/>
        <end position="36"/>
    </location>
</feature>
<gene>
    <name evidence="2" type="ORF">STRIP9103_05111</name>
</gene>
<protein>
    <recommendedName>
        <fullName evidence="4">Secreted protein</fullName>
    </recommendedName>
</protein>
<evidence type="ECO:0000256" key="1">
    <source>
        <dbReference type="SAM" id="SignalP"/>
    </source>
</evidence>
<organism evidence="2 3">
    <name type="scientific">Streptomyces ipomoeae 91-03</name>
    <dbReference type="NCBI Taxonomy" id="698759"/>
    <lineage>
        <taxon>Bacteria</taxon>
        <taxon>Bacillati</taxon>
        <taxon>Actinomycetota</taxon>
        <taxon>Actinomycetes</taxon>
        <taxon>Kitasatosporales</taxon>
        <taxon>Streptomycetaceae</taxon>
        <taxon>Streptomyces</taxon>
    </lineage>
</organism>
<evidence type="ECO:0000313" key="3">
    <source>
        <dbReference type="Proteomes" id="UP000010411"/>
    </source>
</evidence>
<comment type="caution">
    <text evidence="2">The sequence shown here is derived from an EMBL/GenBank/DDBJ whole genome shotgun (WGS) entry which is preliminary data.</text>
</comment>
<evidence type="ECO:0000313" key="2">
    <source>
        <dbReference type="EMBL" id="EKX63316.1"/>
    </source>
</evidence>
<proteinExistence type="predicted"/>
<dbReference type="EMBL" id="AEJC01000440">
    <property type="protein sequence ID" value="EKX63316.1"/>
    <property type="molecule type" value="Genomic_DNA"/>
</dbReference>
<dbReference type="AlphaFoldDB" id="L1KRC3"/>
<accession>L1KRC3</accession>